<dbReference type="EMBL" id="JBBMFM010000081">
    <property type="protein sequence ID" value="MEQ2426947.1"/>
    <property type="molecule type" value="Genomic_DNA"/>
</dbReference>
<keyword evidence="2" id="KW-1133">Transmembrane helix</keyword>
<dbReference type="NCBIfam" id="NF037970">
    <property type="entry name" value="vanZ_1"/>
    <property type="match status" value="1"/>
</dbReference>
<reference evidence="4 5" key="1">
    <citation type="submission" date="2024-03" db="EMBL/GenBank/DDBJ databases">
        <title>Human intestinal bacterial collection.</title>
        <authorList>
            <person name="Pauvert C."/>
            <person name="Hitch T.C.A."/>
            <person name="Clavel T."/>
        </authorList>
    </citation>
    <scope>NUCLEOTIDE SEQUENCE [LARGE SCALE GENOMIC DNA]</scope>
    <source>
        <strain evidence="4 5">CLA-SR-H021</strain>
    </source>
</reference>
<name>A0ABV1D985_9FIRM</name>
<protein>
    <submittedName>
        <fullName evidence="4">VanZ family protein</fullName>
    </submittedName>
</protein>
<keyword evidence="2" id="KW-0472">Membrane</keyword>
<dbReference type="Proteomes" id="UP001454086">
    <property type="component" value="Unassembled WGS sequence"/>
</dbReference>
<evidence type="ECO:0000313" key="5">
    <source>
        <dbReference type="Proteomes" id="UP001454086"/>
    </source>
</evidence>
<keyword evidence="2" id="KW-0812">Transmembrane</keyword>
<comment type="caution">
    <text evidence="4">The sequence shown here is derived from an EMBL/GenBank/DDBJ whole genome shotgun (WGS) entry which is preliminary data.</text>
</comment>
<accession>A0ABV1D985</accession>
<gene>
    <name evidence="4" type="ORF">WMQ36_18405</name>
</gene>
<sequence length="175" mass="19516">MKDRKTTGLHGSGKTTGLPEHRTAAGPGQRVALILLIVYICFIYGNSLTPAHISSRESGFLLMKLHDFLEMIGFDSGWLTEHIVRKSAHFIEYTGLGILLAFYCRTWMPKGIRKPRLAAELAFLVPFVDETIQLFVDGRSGQVDDVWLDLCGVMCGLALTTVLAFMRKTDRGKLK</sequence>
<proteinExistence type="predicted"/>
<keyword evidence="5" id="KW-1185">Reference proteome</keyword>
<feature type="transmembrane region" description="Helical" evidence="2">
    <location>
        <begin position="117"/>
        <end position="135"/>
    </location>
</feature>
<feature type="domain" description="VanZ-like" evidence="3">
    <location>
        <begin position="33"/>
        <end position="162"/>
    </location>
</feature>
<evidence type="ECO:0000256" key="1">
    <source>
        <dbReference type="SAM" id="MobiDB-lite"/>
    </source>
</evidence>
<feature type="transmembrane region" description="Helical" evidence="2">
    <location>
        <begin position="147"/>
        <end position="166"/>
    </location>
</feature>
<evidence type="ECO:0000256" key="2">
    <source>
        <dbReference type="SAM" id="Phobius"/>
    </source>
</evidence>
<feature type="region of interest" description="Disordered" evidence="1">
    <location>
        <begin position="1"/>
        <end position="23"/>
    </location>
</feature>
<feature type="transmembrane region" description="Helical" evidence="2">
    <location>
        <begin position="87"/>
        <end position="105"/>
    </location>
</feature>
<evidence type="ECO:0000259" key="3">
    <source>
        <dbReference type="Pfam" id="PF04892"/>
    </source>
</evidence>
<evidence type="ECO:0000313" key="4">
    <source>
        <dbReference type="EMBL" id="MEQ2426947.1"/>
    </source>
</evidence>
<feature type="transmembrane region" description="Helical" evidence="2">
    <location>
        <begin position="31"/>
        <end position="53"/>
    </location>
</feature>
<organism evidence="4 5">
    <name type="scientific">Enterocloster hominis</name>
    <name type="common">ex Hitch et al. 2024</name>
    <dbReference type="NCBI Taxonomy" id="1917870"/>
    <lineage>
        <taxon>Bacteria</taxon>
        <taxon>Bacillati</taxon>
        <taxon>Bacillota</taxon>
        <taxon>Clostridia</taxon>
        <taxon>Lachnospirales</taxon>
        <taxon>Lachnospiraceae</taxon>
        <taxon>Enterocloster</taxon>
    </lineage>
</organism>
<dbReference type="RefSeq" id="WP_083795319.1">
    <property type="nucleotide sequence ID" value="NZ_JBBMFM010000081.1"/>
</dbReference>
<dbReference type="InterPro" id="IPR006976">
    <property type="entry name" value="VanZ-like"/>
</dbReference>
<dbReference type="Pfam" id="PF04892">
    <property type="entry name" value="VanZ"/>
    <property type="match status" value="1"/>
</dbReference>